<gene>
    <name evidence="14" type="ORF">QE152_g195</name>
</gene>
<dbReference type="AlphaFoldDB" id="A0AAW1NCQ8"/>
<evidence type="ECO:0000256" key="6">
    <source>
        <dbReference type="ARBA" id="ARBA00022839"/>
    </source>
</evidence>
<evidence type="ECO:0000256" key="5">
    <source>
        <dbReference type="ARBA" id="ARBA00022801"/>
    </source>
</evidence>
<keyword evidence="6 14" id="KW-0269">Exonuclease</keyword>
<dbReference type="CDD" id="cd06141">
    <property type="entry name" value="WRN_exo"/>
    <property type="match status" value="1"/>
</dbReference>
<keyword evidence="8" id="KW-0539">Nucleus</keyword>
<organism evidence="14 15">
    <name type="scientific">Popillia japonica</name>
    <name type="common">Japanese beetle</name>
    <dbReference type="NCBI Taxonomy" id="7064"/>
    <lineage>
        <taxon>Eukaryota</taxon>
        <taxon>Metazoa</taxon>
        <taxon>Ecdysozoa</taxon>
        <taxon>Arthropoda</taxon>
        <taxon>Hexapoda</taxon>
        <taxon>Insecta</taxon>
        <taxon>Pterygota</taxon>
        <taxon>Neoptera</taxon>
        <taxon>Endopterygota</taxon>
        <taxon>Coleoptera</taxon>
        <taxon>Polyphaga</taxon>
        <taxon>Scarabaeiformia</taxon>
        <taxon>Scarabaeidae</taxon>
        <taxon>Rutelinae</taxon>
        <taxon>Popillia</taxon>
    </lineage>
</organism>
<comment type="function">
    <text evidence="12">Has exonuclease activity on both single-stranded and duplex templates bearing overhangs, but not blunt ended duplex DNA, and cleaves in a 3'-5' direction. Essential for the formation of DNA replication focal centers. Has an important role in maintaining genome stability.</text>
</comment>
<keyword evidence="2" id="KW-0597">Phosphoprotein</keyword>
<dbReference type="GO" id="GO:0008408">
    <property type="term" value="F:3'-5' exonuclease activity"/>
    <property type="evidence" value="ECO:0007669"/>
    <property type="project" value="InterPro"/>
</dbReference>
<reference evidence="14 15" key="1">
    <citation type="journal article" date="2024" name="BMC Genomics">
        <title>De novo assembly and annotation of Popillia japonica's genome with initial clues to its potential as an invasive pest.</title>
        <authorList>
            <person name="Cucini C."/>
            <person name="Boschi S."/>
            <person name="Funari R."/>
            <person name="Cardaioli E."/>
            <person name="Iannotti N."/>
            <person name="Marturano G."/>
            <person name="Paoli F."/>
            <person name="Bruttini M."/>
            <person name="Carapelli A."/>
            <person name="Frati F."/>
            <person name="Nardi F."/>
        </authorList>
    </citation>
    <scope>NUCLEOTIDE SEQUENCE [LARGE SCALE GENOMIC DNA]</scope>
    <source>
        <strain evidence="14">DMR45628</strain>
    </source>
</reference>
<dbReference type="InterPro" id="IPR002562">
    <property type="entry name" value="3'-5'_exonuclease_dom"/>
</dbReference>
<keyword evidence="4" id="KW-0479">Metal-binding</keyword>
<keyword evidence="5" id="KW-0378">Hydrolase</keyword>
<dbReference type="Gene3D" id="1.10.10.60">
    <property type="entry name" value="Homeodomain-like"/>
    <property type="match status" value="1"/>
</dbReference>
<dbReference type="SUPFAM" id="SSF53098">
    <property type="entry name" value="Ribonuclease H-like"/>
    <property type="match status" value="1"/>
</dbReference>
<dbReference type="GO" id="GO:0003676">
    <property type="term" value="F:nucleic acid binding"/>
    <property type="evidence" value="ECO:0007669"/>
    <property type="project" value="InterPro"/>
</dbReference>
<dbReference type="GO" id="GO:0046872">
    <property type="term" value="F:metal ion binding"/>
    <property type="evidence" value="ECO:0007669"/>
    <property type="project" value="UniProtKB-KW"/>
</dbReference>
<evidence type="ECO:0000313" key="14">
    <source>
        <dbReference type="EMBL" id="KAK9759136.1"/>
    </source>
</evidence>
<dbReference type="Gene3D" id="3.30.420.10">
    <property type="entry name" value="Ribonuclease H-like superfamily/Ribonuclease H"/>
    <property type="match status" value="1"/>
</dbReference>
<keyword evidence="3" id="KW-0540">Nuclease</keyword>
<evidence type="ECO:0000256" key="10">
    <source>
        <dbReference type="ARBA" id="ARBA00040531"/>
    </source>
</evidence>
<evidence type="ECO:0000256" key="7">
    <source>
        <dbReference type="ARBA" id="ARBA00022842"/>
    </source>
</evidence>
<evidence type="ECO:0000259" key="13">
    <source>
        <dbReference type="SMART" id="SM00474"/>
    </source>
</evidence>
<dbReference type="SUPFAM" id="SSF46689">
    <property type="entry name" value="Homeodomain-like"/>
    <property type="match status" value="1"/>
</dbReference>
<dbReference type="InterPro" id="IPR051132">
    <property type="entry name" value="3-5_Exonuclease_domain"/>
</dbReference>
<proteinExistence type="inferred from homology"/>
<dbReference type="InterPro" id="IPR009057">
    <property type="entry name" value="Homeodomain-like_sf"/>
</dbReference>
<protein>
    <recommendedName>
        <fullName evidence="10">3'-5' exonuclease</fullName>
    </recommendedName>
    <alternativeName>
        <fullName evidence="11">Werner Syndrome-like exonuclease</fullName>
    </alternativeName>
</protein>
<dbReference type="GO" id="GO:0005634">
    <property type="term" value="C:nucleus"/>
    <property type="evidence" value="ECO:0007669"/>
    <property type="project" value="UniProtKB-SubCell"/>
</dbReference>
<dbReference type="Proteomes" id="UP001458880">
    <property type="component" value="Unassembled WGS sequence"/>
</dbReference>
<evidence type="ECO:0000256" key="3">
    <source>
        <dbReference type="ARBA" id="ARBA00022722"/>
    </source>
</evidence>
<evidence type="ECO:0000256" key="1">
    <source>
        <dbReference type="ARBA" id="ARBA00004123"/>
    </source>
</evidence>
<evidence type="ECO:0000256" key="8">
    <source>
        <dbReference type="ARBA" id="ARBA00023242"/>
    </source>
</evidence>
<dbReference type="Pfam" id="PF01612">
    <property type="entry name" value="DNA_pol_A_exo1"/>
    <property type="match status" value="1"/>
</dbReference>
<keyword evidence="7" id="KW-0460">Magnesium</keyword>
<dbReference type="GO" id="GO:0006139">
    <property type="term" value="P:nucleobase-containing compound metabolic process"/>
    <property type="evidence" value="ECO:0007669"/>
    <property type="project" value="InterPro"/>
</dbReference>
<evidence type="ECO:0000313" key="15">
    <source>
        <dbReference type="Proteomes" id="UP001458880"/>
    </source>
</evidence>
<evidence type="ECO:0000256" key="9">
    <source>
        <dbReference type="ARBA" id="ARBA00037949"/>
    </source>
</evidence>
<dbReference type="SMART" id="SM00474">
    <property type="entry name" value="35EXOc"/>
    <property type="match status" value="1"/>
</dbReference>
<dbReference type="PANTHER" id="PTHR13620:SF109">
    <property type="entry name" value="3'-5' EXONUCLEASE"/>
    <property type="match status" value="1"/>
</dbReference>
<keyword evidence="15" id="KW-1185">Reference proteome</keyword>
<sequence length="324" mass="37319">MENNCQMVLRKRLSAEERAKQKEEAELLKENKPILDERPFIEYNGKVKYFTTQIDCAVWCDTLLNQAIQTEDLFIMGFDIEWPFSFQTGSGKTAVIQISPSLNECFIFHVSTLKNLPKSLTELLAYEKVRLTGVNIKNDIRKLSRDFSGIDVEKVITNCIDVGILANNIHNPGARWSMERLVNHFFDLRINKNKKVRQSKWHIMPLSQEQLTYAAIDAYASLKLYHHLKQMQSNILEKENNSSIGQAVLKWVDVVRNKNAILSGSLVKEEQALKFAQYLEHVNCQARNGWLGKLKKGTILLKNLLLEKARMLMKEIEMIGGIKH</sequence>
<evidence type="ECO:0000256" key="2">
    <source>
        <dbReference type="ARBA" id="ARBA00022553"/>
    </source>
</evidence>
<dbReference type="PANTHER" id="PTHR13620">
    <property type="entry name" value="3-5 EXONUCLEASE"/>
    <property type="match status" value="1"/>
</dbReference>
<name>A0AAW1NCQ8_POPJA</name>
<comment type="similarity">
    <text evidence="9">Belongs to the WRNexo family.</text>
</comment>
<dbReference type="InterPro" id="IPR036397">
    <property type="entry name" value="RNaseH_sf"/>
</dbReference>
<evidence type="ECO:0000256" key="4">
    <source>
        <dbReference type="ARBA" id="ARBA00022723"/>
    </source>
</evidence>
<comment type="caution">
    <text evidence="14">The sequence shown here is derived from an EMBL/GenBank/DDBJ whole genome shotgun (WGS) entry which is preliminary data.</text>
</comment>
<evidence type="ECO:0000256" key="11">
    <source>
        <dbReference type="ARBA" id="ARBA00042761"/>
    </source>
</evidence>
<feature type="domain" description="3'-5' exonuclease" evidence="13">
    <location>
        <begin position="47"/>
        <end position="233"/>
    </location>
</feature>
<accession>A0AAW1NCQ8</accession>
<dbReference type="EMBL" id="JASPKY010000002">
    <property type="protein sequence ID" value="KAK9759136.1"/>
    <property type="molecule type" value="Genomic_DNA"/>
</dbReference>
<evidence type="ECO:0000256" key="12">
    <source>
        <dbReference type="ARBA" id="ARBA00045901"/>
    </source>
</evidence>
<comment type="subcellular location">
    <subcellularLocation>
        <location evidence="1">Nucleus</location>
    </subcellularLocation>
</comment>
<dbReference type="InterPro" id="IPR012337">
    <property type="entry name" value="RNaseH-like_sf"/>
</dbReference>
<dbReference type="FunFam" id="3.30.420.10:FF:000104">
    <property type="entry name" value="Werner Syndrome-like exonuclease"/>
    <property type="match status" value="1"/>
</dbReference>